<dbReference type="InterPro" id="IPR037176">
    <property type="entry name" value="Osmotin/thaumatin-like_sf"/>
</dbReference>
<dbReference type="Proteomes" id="UP000604825">
    <property type="component" value="Unassembled WGS sequence"/>
</dbReference>
<dbReference type="OrthoDB" id="430315at2759"/>
<keyword evidence="4" id="KW-1185">Reference proteome</keyword>
<dbReference type="CDD" id="cd09218">
    <property type="entry name" value="TLP-PA"/>
    <property type="match status" value="1"/>
</dbReference>
<feature type="compositionally biased region" description="Pro residues" evidence="1">
    <location>
        <begin position="210"/>
        <end position="228"/>
    </location>
</feature>
<gene>
    <name evidence="3" type="ORF">NCGR_LOCUS45004</name>
</gene>
<dbReference type="SMART" id="SM00205">
    <property type="entry name" value="THN"/>
    <property type="match status" value="1"/>
</dbReference>
<dbReference type="FunFam" id="2.60.110.10:FF:000004">
    <property type="entry name" value="THAUMATIN-LIKE PROTEIN 1"/>
    <property type="match status" value="1"/>
</dbReference>
<evidence type="ECO:0008006" key="5">
    <source>
        <dbReference type="Google" id="ProtNLM"/>
    </source>
</evidence>
<feature type="compositionally biased region" description="Low complexity" evidence="1">
    <location>
        <begin position="229"/>
        <end position="240"/>
    </location>
</feature>
<dbReference type="PRINTS" id="PR00347">
    <property type="entry name" value="THAUMATIN"/>
</dbReference>
<keyword evidence="2" id="KW-0732">Signal</keyword>
<dbReference type="PANTHER" id="PTHR31048">
    <property type="entry name" value="OS03G0233200 PROTEIN"/>
    <property type="match status" value="1"/>
</dbReference>
<dbReference type="SUPFAM" id="SSF49870">
    <property type="entry name" value="Osmotin, thaumatin-like protein"/>
    <property type="match status" value="1"/>
</dbReference>
<evidence type="ECO:0000256" key="2">
    <source>
        <dbReference type="SAM" id="SignalP"/>
    </source>
</evidence>
<evidence type="ECO:0000256" key="1">
    <source>
        <dbReference type="SAM" id="MobiDB-lite"/>
    </source>
</evidence>
<organism evidence="3 4">
    <name type="scientific">Miscanthus lutarioriparius</name>
    <dbReference type="NCBI Taxonomy" id="422564"/>
    <lineage>
        <taxon>Eukaryota</taxon>
        <taxon>Viridiplantae</taxon>
        <taxon>Streptophyta</taxon>
        <taxon>Embryophyta</taxon>
        <taxon>Tracheophyta</taxon>
        <taxon>Spermatophyta</taxon>
        <taxon>Magnoliopsida</taxon>
        <taxon>Liliopsida</taxon>
        <taxon>Poales</taxon>
        <taxon>Poaceae</taxon>
        <taxon>PACMAD clade</taxon>
        <taxon>Panicoideae</taxon>
        <taxon>Andropogonodae</taxon>
        <taxon>Andropogoneae</taxon>
        <taxon>Saccharinae</taxon>
        <taxon>Miscanthus</taxon>
    </lineage>
</organism>
<feature type="chain" id="PRO_5032471419" description="Thaumatin-like protein" evidence="2">
    <location>
        <begin position="30"/>
        <end position="267"/>
    </location>
</feature>
<sequence length="267" mass="27612">MEMEKRASLPLLPLLLCFLLSGAARRAESARVFTIINQCKAVIWPAVAPGESFGGGGFALRPGQSMMFTAPVGWSGRIWGRTDCNFDAGGNGSCATGSCGSALKCGSSGATPASLAEFTLASVDYYDVSLVDGFNLPMVITPVNRQGNCSAAGCDGDLRLSCPSELAVKANGRTVACRSACDVFDTDQYCCRGLFGNPATCQPTFYPRSSRPPAPPPTATPTTIPPASSPAQTPTTSSHSAPTVLLNLVLAPTSEIANAPSLHCQGI</sequence>
<dbReference type="EMBL" id="CAJGYO010000012">
    <property type="protein sequence ID" value="CAD6261610.1"/>
    <property type="molecule type" value="Genomic_DNA"/>
</dbReference>
<accession>A0A811QZE9</accession>
<dbReference type="Pfam" id="PF00314">
    <property type="entry name" value="Thaumatin"/>
    <property type="match status" value="1"/>
</dbReference>
<evidence type="ECO:0000313" key="4">
    <source>
        <dbReference type="Proteomes" id="UP000604825"/>
    </source>
</evidence>
<reference evidence="3" key="1">
    <citation type="submission" date="2020-10" db="EMBL/GenBank/DDBJ databases">
        <authorList>
            <person name="Han B."/>
            <person name="Lu T."/>
            <person name="Zhao Q."/>
            <person name="Huang X."/>
            <person name="Zhao Y."/>
        </authorList>
    </citation>
    <scope>NUCLEOTIDE SEQUENCE</scope>
</reference>
<feature type="signal peptide" evidence="2">
    <location>
        <begin position="1"/>
        <end position="29"/>
    </location>
</feature>
<dbReference type="PROSITE" id="PS51367">
    <property type="entry name" value="THAUMATIN_2"/>
    <property type="match status" value="1"/>
</dbReference>
<dbReference type="AlphaFoldDB" id="A0A811QZE9"/>
<name>A0A811QZE9_9POAL</name>
<dbReference type="InterPro" id="IPR001938">
    <property type="entry name" value="Thaumatin"/>
</dbReference>
<comment type="caution">
    <text evidence="3">The sequence shown here is derived from an EMBL/GenBank/DDBJ whole genome shotgun (WGS) entry which is preliminary data.</text>
</comment>
<dbReference type="Gene3D" id="2.60.110.10">
    <property type="entry name" value="Thaumatin"/>
    <property type="match status" value="1"/>
</dbReference>
<protein>
    <recommendedName>
        <fullName evidence="5">Thaumatin-like protein</fullName>
    </recommendedName>
</protein>
<evidence type="ECO:0000313" key="3">
    <source>
        <dbReference type="EMBL" id="CAD6261610.1"/>
    </source>
</evidence>
<proteinExistence type="predicted"/>
<feature type="region of interest" description="Disordered" evidence="1">
    <location>
        <begin position="206"/>
        <end position="240"/>
    </location>
</feature>